<evidence type="ECO:0000259" key="1">
    <source>
        <dbReference type="Pfam" id="PF13676"/>
    </source>
</evidence>
<name>A0A2U2J7U1_9FLAO</name>
<comment type="caution">
    <text evidence="2">The sequence shown here is derived from an EMBL/GenBank/DDBJ whole genome shotgun (WGS) entry which is preliminary data.</text>
</comment>
<dbReference type="InterPro" id="IPR035897">
    <property type="entry name" value="Toll_tir_struct_dom_sf"/>
</dbReference>
<organism evidence="2 3">
    <name type="scientific">Polaribacter aquimarinus</name>
    <dbReference type="NCBI Taxonomy" id="2100726"/>
    <lineage>
        <taxon>Bacteria</taxon>
        <taxon>Pseudomonadati</taxon>
        <taxon>Bacteroidota</taxon>
        <taxon>Flavobacteriia</taxon>
        <taxon>Flavobacteriales</taxon>
        <taxon>Flavobacteriaceae</taxon>
    </lineage>
</organism>
<evidence type="ECO:0000313" key="2">
    <source>
        <dbReference type="EMBL" id="PWG04405.1"/>
    </source>
</evidence>
<dbReference type="AlphaFoldDB" id="A0A2U2J7U1"/>
<sequence length="190" mass="21990">MEKYLSQKQLDKLYRREKRVLGKEGIEEKLNKSKSLSNSNFQNGSIFFSHSHLDKTIVSKIGLLFDKLDIELYVDWLDKSLPESTNIITATKIKDKIKSSNKFLFLATFHGLKSKWCNWELGIADSLKSHENLAILPIETRSGNWKGNEYLELYSEMRIESNNIDDLNADQIFIKNISGDSISLREWISL</sequence>
<proteinExistence type="predicted"/>
<reference evidence="2 3" key="1">
    <citation type="submission" date="2018-05" db="EMBL/GenBank/DDBJ databases">
        <title>Polaribacter aquimarinus sp. nov., isolated from sediment in a sediment of sea.</title>
        <authorList>
            <person name="Lu D."/>
        </authorList>
    </citation>
    <scope>NUCLEOTIDE SEQUENCE [LARGE SCALE GENOMIC DNA]</scope>
    <source>
        <strain evidence="2 3">ZY113</strain>
    </source>
</reference>
<accession>A0A2U2J7U1</accession>
<dbReference type="Gene3D" id="3.40.50.10140">
    <property type="entry name" value="Toll/interleukin-1 receptor homology (TIR) domain"/>
    <property type="match status" value="1"/>
</dbReference>
<dbReference type="RefSeq" id="WP_109405775.1">
    <property type="nucleotide sequence ID" value="NZ_QFFG01000006.1"/>
</dbReference>
<protein>
    <recommendedName>
        <fullName evidence="1">TIR domain-containing protein</fullName>
    </recommendedName>
</protein>
<dbReference type="SUPFAM" id="SSF52200">
    <property type="entry name" value="Toll/Interleukin receptor TIR domain"/>
    <property type="match status" value="1"/>
</dbReference>
<dbReference type="OrthoDB" id="9810385at2"/>
<feature type="domain" description="TIR" evidence="1">
    <location>
        <begin position="46"/>
        <end position="141"/>
    </location>
</feature>
<dbReference type="EMBL" id="QFFG01000006">
    <property type="protein sequence ID" value="PWG04405.1"/>
    <property type="molecule type" value="Genomic_DNA"/>
</dbReference>
<gene>
    <name evidence="2" type="ORF">DIS07_13455</name>
</gene>
<dbReference type="InterPro" id="IPR000157">
    <property type="entry name" value="TIR_dom"/>
</dbReference>
<dbReference type="Proteomes" id="UP000245670">
    <property type="component" value="Unassembled WGS sequence"/>
</dbReference>
<keyword evidence="3" id="KW-1185">Reference proteome</keyword>
<evidence type="ECO:0000313" key="3">
    <source>
        <dbReference type="Proteomes" id="UP000245670"/>
    </source>
</evidence>
<dbReference type="Pfam" id="PF13676">
    <property type="entry name" value="TIR_2"/>
    <property type="match status" value="1"/>
</dbReference>
<dbReference type="GO" id="GO:0007165">
    <property type="term" value="P:signal transduction"/>
    <property type="evidence" value="ECO:0007669"/>
    <property type="project" value="InterPro"/>
</dbReference>